<accession>X1HGV0</accession>
<protein>
    <recommendedName>
        <fullName evidence="7">Radical SAM core domain-containing protein</fullName>
    </recommendedName>
</protein>
<evidence type="ECO:0000256" key="2">
    <source>
        <dbReference type="ARBA" id="ARBA00022691"/>
    </source>
</evidence>
<keyword evidence="2" id="KW-0949">S-adenosyl-L-methionine</keyword>
<comment type="cofactor">
    <cofactor evidence="1">
        <name>[4Fe-4S] cluster</name>
        <dbReference type="ChEBI" id="CHEBI:49883"/>
    </cofactor>
</comment>
<keyword evidence="3" id="KW-0479">Metal-binding</keyword>
<organism evidence="6">
    <name type="scientific">marine sediment metagenome</name>
    <dbReference type="NCBI Taxonomy" id="412755"/>
    <lineage>
        <taxon>unclassified sequences</taxon>
        <taxon>metagenomes</taxon>
        <taxon>ecological metagenomes</taxon>
    </lineage>
</organism>
<keyword evidence="5" id="KW-0411">Iron-sulfur</keyword>
<keyword evidence="4" id="KW-0408">Iron</keyword>
<evidence type="ECO:0000256" key="5">
    <source>
        <dbReference type="ARBA" id="ARBA00023014"/>
    </source>
</evidence>
<evidence type="ECO:0008006" key="7">
    <source>
        <dbReference type="Google" id="ProtNLM"/>
    </source>
</evidence>
<dbReference type="GO" id="GO:0005829">
    <property type="term" value="C:cytosol"/>
    <property type="evidence" value="ECO:0007669"/>
    <property type="project" value="TreeGrafter"/>
</dbReference>
<evidence type="ECO:0000313" key="6">
    <source>
        <dbReference type="EMBL" id="GAH68687.1"/>
    </source>
</evidence>
<proteinExistence type="predicted"/>
<evidence type="ECO:0000256" key="1">
    <source>
        <dbReference type="ARBA" id="ARBA00001966"/>
    </source>
</evidence>
<dbReference type="AlphaFoldDB" id="X1HGV0"/>
<dbReference type="InterPro" id="IPR051198">
    <property type="entry name" value="BchE-like"/>
</dbReference>
<evidence type="ECO:0000256" key="3">
    <source>
        <dbReference type="ARBA" id="ARBA00022723"/>
    </source>
</evidence>
<dbReference type="GO" id="GO:0051536">
    <property type="term" value="F:iron-sulfur cluster binding"/>
    <property type="evidence" value="ECO:0007669"/>
    <property type="project" value="UniProtKB-KW"/>
</dbReference>
<dbReference type="InterPro" id="IPR058240">
    <property type="entry name" value="rSAM_sf"/>
</dbReference>
<comment type="caution">
    <text evidence="6">The sequence shown here is derived from an EMBL/GenBank/DDBJ whole genome shotgun (WGS) entry which is preliminary data.</text>
</comment>
<sequence>MEEVETLRKHYFNVDDSVFGHPQLVDRPEENQYYLDLYKELAGLSPKRLWGGAGGLSAVNYKDGRKIIELAAESGLCSIAAGLESISVAGQKESGAWRKLHFTSPDTFEIQNMKENIRIIQGLGIEIMGFFIIGWDEDAPETYWRTLEFCDEMKIIPFILTLTPMPGSQIYDEYLKQGRIFTKLSWDHYGGDSIVFKHPTMDPEEMFELNAQ</sequence>
<name>X1HGV0_9ZZZZ</name>
<gene>
    <name evidence="6" type="ORF">S03H2_47050</name>
</gene>
<reference evidence="6" key="1">
    <citation type="journal article" date="2014" name="Front. Microbiol.">
        <title>High frequency of phylogenetically diverse reductive dehalogenase-homologous genes in deep subseafloor sedimentary metagenomes.</title>
        <authorList>
            <person name="Kawai M."/>
            <person name="Futagami T."/>
            <person name="Toyoda A."/>
            <person name="Takaki Y."/>
            <person name="Nishi S."/>
            <person name="Hori S."/>
            <person name="Arai W."/>
            <person name="Tsubouchi T."/>
            <person name="Morono Y."/>
            <person name="Uchiyama I."/>
            <person name="Ito T."/>
            <person name="Fujiyama A."/>
            <person name="Inagaki F."/>
            <person name="Takami H."/>
        </authorList>
    </citation>
    <scope>NUCLEOTIDE SEQUENCE</scope>
    <source>
        <strain evidence="6">Expedition CK06-06</strain>
    </source>
</reference>
<dbReference type="EMBL" id="BARU01029590">
    <property type="protein sequence ID" value="GAH68687.1"/>
    <property type="molecule type" value="Genomic_DNA"/>
</dbReference>
<dbReference type="GO" id="GO:0046872">
    <property type="term" value="F:metal ion binding"/>
    <property type="evidence" value="ECO:0007669"/>
    <property type="project" value="UniProtKB-KW"/>
</dbReference>
<feature type="non-terminal residue" evidence="6">
    <location>
        <position position="212"/>
    </location>
</feature>
<dbReference type="PANTHER" id="PTHR43409">
    <property type="entry name" value="ANAEROBIC MAGNESIUM-PROTOPORPHYRIN IX MONOMETHYL ESTER CYCLASE-RELATED"/>
    <property type="match status" value="1"/>
</dbReference>
<evidence type="ECO:0000256" key="4">
    <source>
        <dbReference type="ARBA" id="ARBA00023004"/>
    </source>
</evidence>
<dbReference type="PANTHER" id="PTHR43409:SF7">
    <property type="entry name" value="BLL1977 PROTEIN"/>
    <property type="match status" value="1"/>
</dbReference>
<dbReference type="SUPFAM" id="SSF102114">
    <property type="entry name" value="Radical SAM enzymes"/>
    <property type="match status" value="1"/>
</dbReference>